<dbReference type="Gene3D" id="1.10.3230.30">
    <property type="entry name" value="Phage gp6-like head-tail connector protein"/>
    <property type="match status" value="1"/>
</dbReference>
<sequence length="190" mass="20992">MAMERLTPPAEVPVDLAQLRAHLRLEEGEEDGRLQHCLDVAVAQFDGDDGELGLALVHQVWQQSFPHVPGAGGSVELMLGPVASVDQIEVYTPAGTWDVVTSPELFELGGRFYVQARDWPRPGRCPLPLKIRFTAGFGTAADVPKPICHAILLFAAHLYEAREVVVFGETPVEVPASINRLVSSYKRWWR</sequence>
<dbReference type="Proteomes" id="UP000013243">
    <property type="component" value="Chromosome"/>
</dbReference>
<dbReference type="NCBIfam" id="TIGR02215">
    <property type="entry name" value="phage_chp_gp8"/>
    <property type="match status" value="1"/>
</dbReference>
<name>A0A1B1A5T7_9RHOB</name>
<evidence type="ECO:0000313" key="2">
    <source>
        <dbReference type="Proteomes" id="UP000013243"/>
    </source>
</evidence>
<dbReference type="STRING" id="1265309.K529_014245"/>
<gene>
    <name evidence="1" type="ORF">K529_014245</name>
</gene>
<evidence type="ECO:0008006" key="3">
    <source>
        <dbReference type="Google" id="ProtNLM"/>
    </source>
</evidence>
<dbReference type="KEGG" id="rmb:K529_014245"/>
<dbReference type="InterPro" id="IPR011738">
    <property type="entry name" value="Phage_CHP"/>
</dbReference>
<evidence type="ECO:0000313" key="1">
    <source>
        <dbReference type="EMBL" id="ANP41933.1"/>
    </source>
</evidence>
<proteinExistence type="predicted"/>
<reference evidence="1 2" key="1">
    <citation type="journal article" date="2016" name="ISME J.">
        <title>Global occurrence and heterogeneity of the Roseobacter-clade species Ruegeria mobilis.</title>
        <authorList>
            <person name="Sonnenschein E."/>
            <person name="Gram L."/>
        </authorList>
    </citation>
    <scope>NUCLEOTIDE SEQUENCE [LARGE SCALE GENOMIC DNA]</scope>
    <source>
        <strain evidence="1 2">F1926</strain>
    </source>
</reference>
<organism evidence="1 2">
    <name type="scientific">Tritonibacter mobilis F1926</name>
    <dbReference type="NCBI Taxonomy" id="1265309"/>
    <lineage>
        <taxon>Bacteria</taxon>
        <taxon>Pseudomonadati</taxon>
        <taxon>Pseudomonadota</taxon>
        <taxon>Alphaproteobacteria</taxon>
        <taxon>Rhodobacterales</taxon>
        <taxon>Paracoccaceae</taxon>
        <taxon>Tritonibacter</taxon>
    </lineage>
</organism>
<dbReference type="OrthoDB" id="8452228at2"/>
<protein>
    <recommendedName>
        <fullName evidence="3">PhiE125 gp8 family phage protein</fullName>
    </recommendedName>
</protein>
<accession>A0A1B1A5T7</accession>
<dbReference type="CDD" id="cd08054">
    <property type="entry name" value="gp6"/>
    <property type="match status" value="1"/>
</dbReference>
<dbReference type="EMBL" id="CP015230">
    <property type="protein sequence ID" value="ANP41933.1"/>
    <property type="molecule type" value="Genomic_DNA"/>
</dbReference>
<dbReference type="AlphaFoldDB" id="A0A1B1A5T7"/>